<keyword evidence="15" id="KW-0472">Membrane</keyword>
<feature type="transmembrane region" description="Helical" evidence="15">
    <location>
        <begin position="251"/>
        <end position="276"/>
    </location>
</feature>
<name>A0A9W7YJM1_9FUNG</name>
<evidence type="ECO:0000256" key="4">
    <source>
        <dbReference type="ARBA" id="ARBA00013165"/>
    </source>
</evidence>
<dbReference type="InterPro" id="IPR002300">
    <property type="entry name" value="aa-tRNA-synth_Ia"/>
</dbReference>
<dbReference type="InterPro" id="IPR009080">
    <property type="entry name" value="tRNAsynth_Ia_anticodon-bd"/>
</dbReference>
<keyword evidence="15" id="KW-0812">Transmembrane</keyword>
<feature type="transmembrane region" description="Helical" evidence="15">
    <location>
        <begin position="503"/>
        <end position="522"/>
    </location>
</feature>
<keyword evidence="8" id="KW-0067">ATP-binding</keyword>
<dbReference type="GO" id="GO:0005737">
    <property type="term" value="C:cytoplasm"/>
    <property type="evidence" value="ECO:0007669"/>
    <property type="project" value="UniProtKB-SubCell"/>
</dbReference>
<evidence type="ECO:0000256" key="9">
    <source>
        <dbReference type="ARBA" id="ARBA00022917"/>
    </source>
</evidence>
<dbReference type="PROSITE" id="PS50850">
    <property type="entry name" value="MFS"/>
    <property type="match status" value="1"/>
</dbReference>
<feature type="transmembrane region" description="Helical" evidence="15">
    <location>
        <begin position="421"/>
        <end position="447"/>
    </location>
</feature>
<keyword evidence="5" id="KW-0963">Cytoplasm</keyword>
<keyword evidence="6 17" id="KW-0436">Ligase</keyword>
<feature type="transmembrane region" description="Helical" evidence="15">
    <location>
        <begin position="387"/>
        <end position="409"/>
    </location>
</feature>
<feature type="transmembrane region" description="Helical" evidence="15">
    <location>
        <begin position="71"/>
        <end position="90"/>
    </location>
</feature>
<keyword evidence="18" id="KW-1185">Reference proteome</keyword>
<evidence type="ECO:0000256" key="10">
    <source>
        <dbReference type="ARBA" id="ARBA00023146"/>
    </source>
</evidence>
<protein>
    <recommendedName>
        <fullName evidence="13">Isoleucine--tRNA ligase, cytoplasmic</fullName>
        <ecNumber evidence="4">6.1.1.5</ecNumber>
    </recommendedName>
    <alternativeName>
        <fullName evidence="11">Isoleucyl-tRNA synthetase</fullName>
    </alternativeName>
    <alternativeName>
        <fullName evidence="14">Probable isoleucine--tRNA ligase, cytoplasmic</fullName>
    </alternativeName>
</protein>
<feature type="transmembrane region" description="Helical" evidence="15">
    <location>
        <begin position="159"/>
        <end position="178"/>
    </location>
</feature>
<dbReference type="InterPro" id="IPR023586">
    <property type="entry name" value="Ile-tRNA-ligase_type2"/>
</dbReference>
<reference evidence="17" key="1">
    <citation type="submission" date="2022-07" db="EMBL/GenBank/DDBJ databases">
        <title>Phylogenomic reconstructions and comparative analyses of Kickxellomycotina fungi.</title>
        <authorList>
            <person name="Reynolds N.K."/>
            <person name="Stajich J.E."/>
            <person name="Barry K."/>
            <person name="Grigoriev I.V."/>
            <person name="Crous P."/>
            <person name="Smith M.E."/>
        </authorList>
    </citation>
    <scope>NUCLEOTIDE SEQUENCE</scope>
    <source>
        <strain evidence="17">BCRC 34381</strain>
    </source>
</reference>
<dbReference type="InterPro" id="IPR011701">
    <property type="entry name" value="MFS"/>
</dbReference>
<dbReference type="CDD" id="cd07961">
    <property type="entry name" value="Anticodon_Ia_Ile_ABEc"/>
    <property type="match status" value="1"/>
</dbReference>
<comment type="catalytic activity">
    <reaction evidence="12">
        <text>tRNA(Ile) + L-isoleucine + ATP = L-isoleucyl-tRNA(Ile) + AMP + diphosphate</text>
        <dbReference type="Rhea" id="RHEA:11060"/>
        <dbReference type="Rhea" id="RHEA-COMP:9666"/>
        <dbReference type="Rhea" id="RHEA-COMP:9695"/>
        <dbReference type="ChEBI" id="CHEBI:30616"/>
        <dbReference type="ChEBI" id="CHEBI:33019"/>
        <dbReference type="ChEBI" id="CHEBI:58045"/>
        <dbReference type="ChEBI" id="CHEBI:78442"/>
        <dbReference type="ChEBI" id="CHEBI:78528"/>
        <dbReference type="ChEBI" id="CHEBI:456215"/>
        <dbReference type="EC" id="6.1.1.5"/>
    </reaction>
</comment>
<feature type="transmembrane region" description="Helical" evidence="15">
    <location>
        <begin position="102"/>
        <end position="120"/>
    </location>
</feature>
<evidence type="ECO:0000256" key="6">
    <source>
        <dbReference type="ARBA" id="ARBA00022598"/>
    </source>
</evidence>
<feature type="transmembrane region" description="Helical" evidence="15">
    <location>
        <begin position="297"/>
        <end position="321"/>
    </location>
</feature>
<comment type="similarity">
    <text evidence="3">Belongs to the class-I aminoacyl-tRNA synthetase family.</text>
</comment>
<keyword evidence="9" id="KW-0648">Protein biosynthesis</keyword>
<dbReference type="PANTHER" id="PTHR42780:SF1">
    <property type="entry name" value="ISOLEUCINE--TRNA LIGASE, CYTOPLASMIC"/>
    <property type="match status" value="1"/>
</dbReference>
<proteinExistence type="inferred from homology"/>
<dbReference type="Gene3D" id="1.10.730.10">
    <property type="entry name" value="Isoleucyl-tRNA Synthetase, Domain 1"/>
    <property type="match status" value="1"/>
</dbReference>
<feature type="transmembrane region" description="Helical" evidence="15">
    <location>
        <begin position="35"/>
        <end position="59"/>
    </location>
</feature>
<dbReference type="Pfam" id="PF19302">
    <property type="entry name" value="DUF5915"/>
    <property type="match status" value="1"/>
</dbReference>
<dbReference type="PANTHER" id="PTHR42780">
    <property type="entry name" value="SOLEUCYL-TRNA SYNTHETASE"/>
    <property type="match status" value="1"/>
</dbReference>
<dbReference type="GO" id="GO:0000049">
    <property type="term" value="F:tRNA binding"/>
    <property type="evidence" value="ECO:0007669"/>
    <property type="project" value="InterPro"/>
</dbReference>
<organism evidence="17 18">
    <name type="scientific">Coemansia biformis</name>
    <dbReference type="NCBI Taxonomy" id="1286918"/>
    <lineage>
        <taxon>Eukaryota</taxon>
        <taxon>Fungi</taxon>
        <taxon>Fungi incertae sedis</taxon>
        <taxon>Zoopagomycota</taxon>
        <taxon>Kickxellomycotina</taxon>
        <taxon>Kickxellomycetes</taxon>
        <taxon>Kickxellales</taxon>
        <taxon>Kickxellaceae</taxon>
        <taxon>Coemansia</taxon>
    </lineage>
</organism>
<feature type="transmembrane region" description="Helical" evidence="15">
    <location>
        <begin position="226"/>
        <end position="245"/>
    </location>
</feature>
<evidence type="ECO:0000256" key="8">
    <source>
        <dbReference type="ARBA" id="ARBA00022840"/>
    </source>
</evidence>
<dbReference type="EMBL" id="JANBOI010000001">
    <property type="protein sequence ID" value="KAJ1736299.1"/>
    <property type="molecule type" value="Genomic_DNA"/>
</dbReference>
<dbReference type="Pfam" id="PF07690">
    <property type="entry name" value="MFS_1"/>
    <property type="match status" value="1"/>
</dbReference>
<dbReference type="InterPro" id="IPR001412">
    <property type="entry name" value="aa-tRNA-synth_I_CS"/>
</dbReference>
<dbReference type="InterPro" id="IPR020846">
    <property type="entry name" value="MFS_dom"/>
</dbReference>
<dbReference type="SUPFAM" id="SSF47323">
    <property type="entry name" value="Anticodon-binding domain of a subclass of class I aminoacyl-tRNA synthetases"/>
    <property type="match status" value="1"/>
</dbReference>
<dbReference type="InterPro" id="IPR014729">
    <property type="entry name" value="Rossmann-like_a/b/a_fold"/>
</dbReference>
<keyword evidence="15" id="KW-1133">Transmembrane helix</keyword>
<evidence type="ECO:0000256" key="5">
    <source>
        <dbReference type="ARBA" id="ARBA00022490"/>
    </source>
</evidence>
<dbReference type="GO" id="GO:0022857">
    <property type="term" value="F:transmembrane transporter activity"/>
    <property type="evidence" value="ECO:0007669"/>
    <property type="project" value="InterPro"/>
</dbReference>
<dbReference type="Pfam" id="PF08264">
    <property type="entry name" value="Anticodon_1"/>
    <property type="match status" value="1"/>
</dbReference>
<dbReference type="Pfam" id="PF00133">
    <property type="entry name" value="tRNA-synt_1"/>
    <property type="match status" value="1"/>
</dbReference>
<evidence type="ECO:0000313" key="18">
    <source>
        <dbReference type="Proteomes" id="UP001143981"/>
    </source>
</evidence>
<dbReference type="FunFam" id="3.40.50.620:FF:000023">
    <property type="entry name" value="Isoleucyl-tRNA synthetase,cytoplasmic"/>
    <property type="match status" value="1"/>
</dbReference>
<evidence type="ECO:0000256" key="11">
    <source>
        <dbReference type="ARBA" id="ARBA00032665"/>
    </source>
</evidence>
<evidence type="ECO:0000256" key="3">
    <source>
        <dbReference type="ARBA" id="ARBA00005594"/>
    </source>
</evidence>
<evidence type="ECO:0000259" key="16">
    <source>
        <dbReference type="PROSITE" id="PS50850"/>
    </source>
</evidence>
<evidence type="ECO:0000256" key="1">
    <source>
        <dbReference type="ARBA" id="ARBA00004141"/>
    </source>
</evidence>
<accession>A0A9W7YJM1</accession>
<evidence type="ECO:0000256" key="2">
    <source>
        <dbReference type="ARBA" id="ARBA00004496"/>
    </source>
</evidence>
<dbReference type="GO" id="GO:0002161">
    <property type="term" value="F:aminoacyl-tRNA deacylase activity"/>
    <property type="evidence" value="ECO:0007669"/>
    <property type="project" value="InterPro"/>
</dbReference>
<feature type="domain" description="Major facilitator superfamily (MFS) profile" evidence="16">
    <location>
        <begin position="37"/>
        <end position="526"/>
    </location>
</feature>
<keyword evidence="10" id="KW-0030">Aminoacyl-tRNA synthetase</keyword>
<dbReference type="EC" id="6.1.1.5" evidence="4"/>
<feature type="transmembrane region" description="Helical" evidence="15">
    <location>
        <begin position="333"/>
        <end position="356"/>
    </location>
</feature>
<keyword evidence="7" id="KW-0547">Nucleotide-binding</keyword>
<feature type="transmembrane region" description="Helical" evidence="15">
    <location>
        <begin position="363"/>
        <end position="381"/>
    </location>
</feature>
<gene>
    <name evidence="17" type="primary">ILS1</name>
    <name evidence="17" type="ORF">LPJ61_000083</name>
</gene>
<dbReference type="InterPro" id="IPR036259">
    <property type="entry name" value="MFS_trans_sf"/>
</dbReference>
<evidence type="ECO:0000256" key="14">
    <source>
        <dbReference type="ARBA" id="ARBA00072822"/>
    </source>
</evidence>
<dbReference type="GO" id="GO:0005524">
    <property type="term" value="F:ATP binding"/>
    <property type="evidence" value="ECO:0007669"/>
    <property type="project" value="UniProtKB-KW"/>
</dbReference>
<dbReference type="SUPFAM" id="SSF103473">
    <property type="entry name" value="MFS general substrate transporter"/>
    <property type="match status" value="1"/>
</dbReference>
<dbReference type="Gene3D" id="1.20.1250.20">
    <property type="entry name" value="MFS general substrate transporter like domains"/>
    <property type="match status" value="1"/>
</dbReference>
<comment type="caution">
    <text evidence="17">The sequence shown here is derived from an EMBL/GenBank/DDBJ whole genome shotgun (WGS) entry which is preliminary data.</text>
</comment>
<dbReference type="FunFam" id="1.10.730.10:FF:000004">
    <property type="entry name" value="Isoleucyl-tRNA synthetase, cytoplasmic"/>
    <property type="match status" value="1"/>
</dbReference>
<dbReference type="OrthoDB" id="1706657at2759"/>
<sequence>MAGEDIELGASGNRCSGSHQSAGAAKPHASPAQHWLTLFVAGLCVFIAGFDFTAAAAALPVIGIKFSHYSTVNWVVTAYMIAMGATIPSVRRLAAVGGHRPALGVFGLLHIAGAAMSGAANGMPLLLAGRAVAGVGAAGTVVIPMMAATETDVGCRRACSLRALLAAWLVGSVVGIAAGARLSSLSSWRYVFYFDLPFLGVALLVGAVVLRTPGGEGRVVDRLKRVDWMGTVFLAGSVLTMVLAMNYGGNLFAWSSGVVIGLLVLTVFLFFVFVFIEMKMARDPVLPRSLFRERASAALLVMQPLVGVGVYAPVVFLTIWYNAVKSESSTDAGLRLLAITFSALLAAAASEAALVVFRRCRPLVLLSAPLMALGCGLLIILDENTSVSLPIAFMVLLGLGIGASFQAQFITTWRASGVEELVDVVAAVMLLRLLGAAVAIGMFNAILQNNLSTKLAVVALEHLLYAEYVVRSPDNPDIMRLPRVPQSVRDAVAHANAQGLRSVFIACLAFVAVSIPLLVFVLRKPRASGRFSFPREEENVLSFWREIDAFKTSVKLSEGRKPFSFYDGPPFCTGLPHYGHLLAGTIKDIVTRFAHNTGHYVERRAGWDTHGLPVEHEIDKALNINGREDIIAMGIDKYNAECRSIVMLYASEWRETVERLGRWIDFDNDYKTLDPSFMESVWWVFKQLFDKGAVYKAMRVMPWSTAMLTTLSNFESQQNYKDVVDPTVVVAFPLKSDPEVSLLAWTTTPWTLPSNCALCVNPTFEYMKIRDGATGSVYILHESGLRAIYKDAKKAKFEVLGKIKAQDLIGLEYEPVFDFFVPRLKDTAWRVVADTYVEEGAGTGIVHNAPGYGEDDHRVCLAHNIITVESFLPTPVLDNGKFDASVGPFAGLYVKDADKAIMKDIKGRGRLVCQGTEMHNYPYCWRSDTPLLYRAVPSWFVRVTDSIDRMLANNDQTHWVPSFVKEKRFANWLSGARDWNISRTRYWGTPIPLWASEDLEELVCVGSIAELEELTGVTGITDLHRDKIDHLTIPSRQGKGVLRRVEEVFDCWFESGSMPYAQQHYPFENKAMFEQTFPADFISEGIDQTRGWFYTLIVLSTLLFDKPAWKNLIASGLVLAGDGKKMSKRLKNYPDPMLVLKQYGADPLRLYLINSPVVRAETLRFKEEGVKDVVSRVLLPWYNAFRFFGTQVEVLKKDTGIDFVFDPASRSTNTMDRWMLASVQSLIQFVREEMAAYRLYTVVPRLLEIIEQLTNWYVRFNRRRLKGEDGAEDTVHALNTLYEVLLTICRLMAPFTPFLTETMYQSLKEHLPAGYFEGDARSVHFVPFPEVRAEYFNTDIERAMARMQAVIELGRTIRERNNLSLKMPLLELVVVHPSAEYLDDVRGLSKYITEELTLRSLALSSDESKYGIKYRAEADFKRLGAKLRNDMPRVKKALPDVSSAEVKAALDSGRLVVDGIALGADDINIVRFFDALSLEDRERKFEEATDKDVVVLLDVEKHDDLIREYLAREISNRVQRLRKKAGLSPVDDIVYYYQITHDPEGALASVLEAQGEYLERLAKQPVLLMAAKVAGAFIEEEQDVNDAKFMLAFVRQ</sequence>
<evidence type="ECO:0000313" key="17">
    <source>
        <dbReference type="EMBL" id="KAJ1736299.1"/>
    </source>
</evidence>
<evidence type="ECO:0000256" key="15">
    <source>
        <dbReference type="SAM" id="Phobius"/>
    </source>
</evidence>
<dbReference type="PRINTS" id="PR00984">
    <property type="entry name" value="TRNASYNTHILE"/>
</dbReference>
<dbReference type="NCBIfam" id="TIGR00392">
    <property type="entry name" value="ileS"/>
    <property type="match status" value="1"/>
</dbReference>
<dbReference type="InterPro" id="IPR009008">
    <property type="entry name" value="Val/Leu/Ile-tRNA-synth_edit"/>
</dbReference>
<feature type="transmembrane region" description="Helical" evidence="15">
    <location>
        <begin position="126"/>
        <end position="147"/>
    </location>
</feature>
<dbReference type="SUPFAM" id="SSF52374">
    <property type="entry name" value="Nucleotidylyl transferase"/>
    <property type="match status" value="1"/>
</dbReference>
<dbReference type="InterPro" id="IPR013155">
    <property type="entry name" value="M/V/L/I-tRNA-synth_anticd-bd"/>
</dbReference>
<dbReference type="PROSITE" id="PS00178">
    <property type="entry name" value="AA_TRNA_LIGASE_I"/>
    <property type="match status" value="1"/>
</dbReference>
<dbReference type="HAMAP" id="MF_02003">
    <property type="entry name" value="Ile_tRNA_synth_type2"/>
    <property type="match status" value="1"/>
</dbReference>
<comment type="subcellular location">
    <subcellularLocation>
        <location evidence="2">Cytoplasm</location>
    </subcellularLocation>
    <subcellularLocation>
        <location evidence="1">Membrane</location>
        <topology evidence="1">Multi-pass membrane protein</topology>
    </subcellularLocation>
</comment>
<evidence type="ECO:0000256" key="7">
    <source>
        <dbReference type="ARBA" id="ARBA00022741"/>
    </source>
</evidence>
<dbReference type="Proteomes" id="UP001143981">
    <property type="component" value="Unassembled WGS sequence"/>
</dbReference>
<dbReference type="GO" id="GO:0016020">
    <property type="term" value="C:membrane"/>
    <property type="evidence" value="ECO:0007669"/>
    <property type="project" value="UniProtKB-SubCell"/>
</dbReference>
<dbReference type="InterPro" id="IPR002301">
    <property type="entry name" value="Ile-tRNA-ligase"/>
</dbReference>
<dbReference type="GO" id="GO:0006428">
    <property type="term" value="P:isoleucyl-tRNA aminoacylation"/>
    <property type="evidence" value="ECO:0007669"/>
    <property type="project" value="InterPro"/>
</dbReference>
<evidence type="ECO:0000256" key="13">
    <source>
        <dbReference type="ARBA" id="ARBA00069879"/>
    </source>
</evidence>
<feature type="transmembrane region" description="Helical" evidence="15">
    <location>
        <begin position="190"/>
        <end position="210"/>
    </location>
</feature>
<dbReference type="SUPFAM" id="SSF50677">
    <property type="entry name" value="ValRS/IleRS/LeuRS editing domain"/>
    <property type="match status" value="1"/>
</dbReference>
<dbReference type="InterPro" id="IPR033709">
    <property type="entry name" value="Anticodon_Ile_ABEc"/>
</dbReference>
<evidence type="ECO:0000256" key="12">
    <source>
        <dbReference type="ARBA" id="ARBA00048359"/>
    </source>
</evidence>
<dbReference type="FunFam" id="3.40.50.620:FF:000050">
    <property type="entry name" value="Isoleucyl-tRNA synthetase,cytoplasmic"/>
    <property type="match status" value="1"/>
</dbReference>
<dbReference type="CDD" id="cd00818">
    <property type="entry name" value="IleRS_core"/>
    <property type="match status" value="1"/>
</dbReference>
<dbReference type="GO" id="GO:0004822">
    <property type="term" value="F:isoleucine-tRNA ligase activity"/>
    <property type="evidence" value="ECO:0007669"/>
    <property type="project" value="UniProtKB-EC"/>
</dbReference>
<dbReference type="Gene3D" id="3.40.50.620">
    <property type="entry name" value="HUPs"/>
    <property type="match status" value="2"/>
</dbReference>